<name>W2S398_CYPE1</name>
<evidence type="ECO:0000313" key="2">
    <source>
        <dbReference type="EMBL" id="ETN43191.1"/>
    </source>
</evidence>
<feature type="region of interest" description="Disordered" evidence="1">
    <location>
        <begin position="283"/>
        <end position="321"/>
    </location>
</feature>
<dbReference type="RefSeq" id="XP_008714927.1">
    <property type="nucleotide sequence ID" value="XM_008716705.1"/>
</dbReference>
<evidence type="ECO:0000256" key="1">
    <source>
        <dbReference type="SAM" id="MobiDB-lite"/>
    </source>
</evidence>
<sequence length="390" mass="42458">MYAFSAVILLLAFAIVLWRALAYLHIILSRRAEHARPTQRHRAAFSTEILGEKTEHYSHGGRRPSCSDGNLQQCLETRGREFHPSSVPTTSPRTGLYDEIADFSSKMVEDLDVYRRQRGTRTPVRDIISPCVPRHDRGHNEAGSPQQGHQGPLSSARTSIQTPRRRSLFTEMIGLDDDSYSNEHRLATGNPTSLHQRRRSSHVRAEANCTATSNPLEYSRTNGQVVAIGAPSTAISSSVSRQLQGSGGDRHATGVPSMARPTSSNVDIEADYVSVNDYYTRLTPSSSSSPSFNAYGPGDLRVPTPSSPIQSPTTNPRSDAHASGDAAFIEFRQGVRVLGRRWVQRRAIDGHATPYDGTWEIDAGGGAEARGTGHGGNRALGCETWVGGGE</sequence>
<dbReference type="Proteomes" id="UP000030752">
    <property type="component" value="Unassembled WGS sequence"/>
</dbReference>
<dbReference type="AlphaFoldDB" id="W2S398"/>
<protein>
    <submittedName>
        <fullName evidence="2">Uncharacterized protein</fullName>
    </submittedName>
</protein>
<reference evidence="2 3" key="1">
    <citation type="submission" date="2013-03" db="EMBL/GenBank/DDBJ databases">
        <title>The Genome Sequence of Phialophora europaea CBS 101466.</title>
        <authorList>
            <consortium name="The Broad Institute Genomics Platform"/>
            <person name="Cuomo C."/>
            <person name="de Hoog S."/>
            <person name="Gorbushina A."/>
            <person name="Walker B."/>
            <person name="Young S.K."/>
            <person name="Zeng Q."/>
            <person name="Gargeya S."/>
            <person name="Fitzgerald M."/>
            <person name="Haas B."/>
            <person name="Abouelleil A."/>
            <person name="Allen A.W."/>
            <person name="Alvarado L."/>
            <person name="Arachchi H.M."/>
            <person name="Berlin A.M."/>
            <person name="Chapman S.B."/>
            <person name="Gainer-Dewar J."/>
            <person name="Goldberg J."/>
            <person name="Griggs A."/>
            <person name="Gujja S."/>
            <person name="Hansen M."/>
            <person name="Howarth C."/>
            <person name="Imamovic A."/>
            <person name="Ireland A."/>
            <person name="Larimer J."/>
            <person name="McCowan C."/>
            <person name="Murphy C."/>
            <person name="Pearson M."/>
            <person name="Poon T.W."/>
            <person name="Priest M."/>
            <person name="Roberts A."/>
            <person name="Saif S."/>
            <person name="Shea T."/>
            <person name="Sisk P."/>
            <person name="Sykes S."/>
            <person name="Wortman J."/>
            <person name="Nusbaum C."/>
            <person name="Birren B."/>
        </authorList>
    </citation>
    <scope>NUCLEOTIDE SEQUENCE [LARGE SCALE GENOMIC DNA]</scope>
    <source>
        <strain evidence="2 3">CBS 101466</strain>
    </source>
</reference>
<keyword evidence="3" id="KW-1185">Reference proteome</keyword>
<dbReference type="EMBL" id="KB822718">
    <property type="protein sequence ID" value="ETN43191.1"/>
    <property type="molecule type" value="Genomic_DNA"/>
</dbReference>
<feature type="region of interest" description="Disordered" evidence="1">
    <location>
        <begin position="241"/>
        <end position="262"/>
    </location>
</feature>
<feature type="region of interest" description="Disordered" evidence="1">
    <location>
        <begin position="180"/>
        <end position="200"/>
    </location>
</feature>
<dbReference type="VEuPathDB" id="FungiDB:HMPREF1541_02350"/>
<feature type="region of interest" description="Disordered" evidence="1">
    <location>
        <begin position="127"/>
        <end position="164"/>
    </location>
</feature>
<gene>
    <name evidence="2" type="ORF">HMPREF1541_02350</name>
</gene>
<dbReference type="GeneID" id="19969689"/>
<feature type="compositionally biased region" description="Low complexity" evidence="1">
    <location>
        <begin position="303"/>
        <end position="316"/>
    </location>
</feature>
<evidence type="ECO:0000313" key="3">
    <source>
        <dbReference type="Proteomes" id="UP000030752"/>
    </source>
</evidence>
<feature type="compositionally biased region" description="Polar residues" evidence="1">
    <location>
        <begin position="143"/>
        <end position="162"/>
    </location>
</feature>
<dbReference type="HOGENOM" id="CLU_707918_0_0_1"/>
<accession>W2S398</accession>
<organism evidence="2 3">
    <name type="scientific">Cyphellophora europaea (strain CBS 101466)</name>
    <name type="common">Phialophora europaea</name>
    <dbReference type="NCBI Taxonomy" id="1220924"/>
    <lineage>
        <taxon>Eukaryota</taxon>
        <taxon>Fungi</taxon>
        <taxon>Dikarya</taxon>
        <taxon>Ascomycota</taxon>
        <taxon>Pezizomycotina</taxon>
        <taxon>Eurotiomycetes</taxon>
        <taxon>Chaetothyriomycetidae</taxon>
        <taxon>Chaetothyriales</taxon>
        <taxon>Cyphellophoraceae</taxon>
        <taxon>Cyphellophora</taxon>
    </lineage>
</organism>
<dbReference type="InParanoid" id="W2S398"/>
<proteinExistence type="predicted"/>